<keyword evidence="2" id="KW-0547">Nucleotide-binding</keyword>
<evidence type="ECO:0000313" key="2">
    <source>
        <dbReference type="EMBL" id="SCL72928.1"/>
    </source>
</evidence>
<dbReference type="SMART" id="SM00382">
    <property type="entry name" value="AAA"/>
    <property type="match status" value="1"/>
</dbReference>
<keyword evidence="2" id="KW-0269">Exonuclease</keyword>
<evidence type="ECO:0000259" key="1">
    <source>
        <dbReference type="SMART" id="SM00382"/>
    </source>
</evidence>
<dbReference type="Pfam" id="PF13604">
    <property type="entry name" value="AAA_30"/>
    <property type="match status" value="1"/>
</dbReference>
<dbReference type="RefSeq" id="WP_091631080.1">
    <property type="nucleotide sequence ID" value="NZ_FMIC01000002.1"/>
</dbReference>
<proteinExistence type="predicted"/>
<protein>
    <submittedName>
        <fullName evidence="2">ATP-dependent exoDNAse (Exonuclease V), alpha subunit, helicase superfamily I</fullName>
    </submittedName>
</protein>
<dbReference type="OrthoDB" id="4524286at2"/>
<organism evidence="2 3">
    <name type="scientific">Micromonospora peucetia</name>
    <dbReference type="NCBI Taxonomy" id="47871"/>
    <lineage>
        <taxon>Bacteria</taxon>
        <taxon>Bacillati</taxon>
        <taxon>Actinomycetota</taxon>
        <taxon>Actinomycetes</taxon>
        <taxon>Micromonosporales</taxon>
        <taxon>Micromonosporaceae</taxon>
        <taxon>Micromonospora</taxon>
    </lineage>
</organism>
<dbReference type="InterPro" id="IPR050534">
    <property type="entry name" value="Coronavir_polyprotein_1ab"/>
</dbReference>
<dbReference type="EMBL" id="FMIC01000002">
    <property type="protein sequence ID" value="SCL72928.1"/>
    <property type="molecule type" value="Genomic_DNA"/>
</dbReference>
<gene>
    <name evidence="2" type="ORF">GA0070608_5254</name>
</gene>
<dbReference type="Proteomes" id="UP000199343">
    <property type="component" value="Unassembled WGS sequence"/>
</dbReference>
<dbReference type="PANTHER" id="PTHR43788">
    <property type="entry name" value="DNA2/NAM7 HELICASE FAMILY MEMBER"/>
    <property type="match status" value="1"/>
</dbReference>
<keyword evidence="2" id="KW-0067">ATP-binding</keyword>
<dbReference type="InterPro" id="IPR027417">
    <property type="entry name" value="P-loop_NTPase"/>
</dbReference>
<dbReference type="InterPro" id="IPR003593">
    <property type="entry name" value="AAA+_ATPase"/>
</dbReference>
<dbReference type="Gene3D" id="2.30.30.940">
    <property type="match status" value="1"/>
</dbReference>
<name>A0A1C6W311_9ACTN</name>
<keyword evidence="2" id="KW-0378">Hydrolase</keyword>
<dbReference type="AlphaFoldDB" id="A0A1C6W311"/>
<reference evidence="3" key="1">
    <citation type="submission" date="2016-06" db="EMBL/GenBank/DDBJ databases">
        <authorList>
            <person name="Varghese N."/>
            <person name="Submissions Spin"/>
        </authorList>
    </citation>
    <scope>NUCLEOTIDE SEQUENCE [LARGE SCALE GENOMIC DNA]</scope>
    <source>
        <strain evidence="3">DSM 43363</strain>
    </source>
</reference>
<dbReference type="Gene3D" id="3.40.50.300">
    <property type="entry name" value="P-loop containing nucleotide triphosphate hydrolases"/>
    <property type="match status" value="2"/>
</dbReference>
<dbReference type="GO" id="GO:0004527">
    <property type="term" value="F:exonuclease activity"/>
    <property type="evidence" value="ECO:0007669"/>
    <property type="project" value="UniProtKB-KW"/>
</dbReference>
<dbReference type="CDD" id="cd18809">
    <property type="entry name" value="SF1_C_RecD"/>
    <property type="match status" value="1"/>
</dbReference>
<dbReference type="CDD" id="cd17933">
    <property type="entry name" value="DEXSc_RecD-like"/>
    <property type="match status" value="1"/>
</dbReference>
<keyword evidence="2" id="KW-0540">Nuclease</keyword>
<sequence>MGEPVRPIEHISIRVPWHDAGWNGTVCHDPRGNGTCVLLPNIGQNRRDQQEASLAGKVIADLPLADAPPCVAERATFMSPRPIQFQRVHPFTDKNPAFATFLPTPQPLLPFSAQAVPFRWMSRSEAQEIGEERQIGLQLELEEQVDAATGWKNINWVMHGDNQRTLLDAFFETVRPDRSLVFFYAKHSPLTDDTRRLLVGAATVAKVTPTGAYRSGGGERFPAQMWETTIEHSLRPNQQEGFLLPYQALLAARDDDGVDISDALAFAPEAGWVAFSYVSEHVSHDLAIDALLALQAAGRNAERILGDAARPLGFDWLEAQLNRLWKLRGPRPGLASALAAFGVRQSVTFAHLVAAAAGPDADPWPMLEQAMANPDRLGIAAAAHLTPTLRKTWQALRPERRELLQLLSRFSLTKEQAERFFVVEQRDAALTDADIIADPYLLFEADRGQREAVPFSVIDRGCFPDAKIASAYPLPRPTAMDDGLDARRVRALLVEELQREKTAGHTLCPQADLVNHIRERAQDGLSAPCPVSADVLDAHGLSAGTLPPDSPLTGVMLPGGAPALQLTELAEVAALIRDQVQRRLKAAPLGGAPDFAALLGDALGDIPGDLTTDEREAETRARAEKTAALVTLYSSRISVLIGPAGTGKTTLLKVLRHTAPVAAGGVLLVAPTGKARVQLAHLVQADAVTLAQFLIGRGRYDPQRERYLITGDPQSRTTSYKTVVVDEASMLTEEQLAALLDAVAGVQRLVLVGDPRQLPPIGAGRPFVDIVRRLAPEDIATRQPRCVPGYAELTIPRRQTGDERDDLVLANWFADGELSPAADLIWERLRSGENMMTLRAVRYQRSDLFNTLVAVLREEIEDLRTASGEEMATAFGLSYGGQVSGKGNLYFPMGAGAKADAWQILSPVRGRGWGTTEINRALKDAFGAKALAQATGWNRYNAKPIGPERIVVGDKVINIRNHTFRESGIYPKGAEAFVANGELGVAVGQTRNKWVKRPWKTEVEFSGREGVKYDYYDWSDNDRAAMLELAWAITIHKAQGSEFGITFVVLPADGAGLSRELLYTALTRQSRKVVLLHEADLNDVAKHSSAVWSDTAGRLTNLFVPSEPIEVDGTIIDRGLVHRTDGGELVRSKSEVIIANLLRQLNAVYRYEEPFTGEDGRTVRPDFTVDTDLGDIVYWEHLGMLTDPRYAAKWAEKKAWYARNGVLSYEEGGGPRGTLVITDDLNGVDVPKWRELAGKALGM</sequence>
<dbReference type="SUPFAM" id="SSF52540">
    <property type="entry name" value="P-loop containing nucleoside triphosphate hydrolases"/>
    <property type="match status" value="2"/>
</dbReference>
<feature type="domain" description="AAA+ ATPase" evidence="1">
    <location>
        <begin position="634"/>
        <end position="785"/>
    </location>
</feature>
<accession>A0A1C6W311</accession>
<dbReference type="STRING" id="47871.GA0070608_5254"/>
<evidence type="ECO:0000313" key="3">
    <source>
        <dbReference type="Proteomes" id="UP000199343"/>
    </source>
</evidence>
<dbReference type="InterPro" id="IPR027785">
    <property type="entry name" value="UvrD-like_helicase_C"/>
</dbReference>
<keyword evidence="2" id="KW-0347">Helicase</keyword>
<dbReference type="GO" id="GO:0004386">
    <property type="term" value="F:helicase activity"/>
    <property type="evidence" value="ECO:0007669"/>
    <property type="project" value="UniProtKB-KW"/>
</dbReference>
<dbReference type="Pfam" id="PF13538">
    <property type="entry name" value="UvrD_C_2"/>
    <property type="match status" value="1"/>
</dbReference>